<organism evidence="1 2">
    <name type="scientific">Trifolium medium</name>
    <dbReference type="NCBI Taxonomy" id="97028"/>
    <lineage>
        <taxon>Eukaryota</taxon>
        <taxon>Viridiplantae</taxon>
        <taxon>Streptophyta</taxon>
        <taxon>Embryophyta</taxon>
        <taxon>Tracheophyta</taxon>
        <taxon>Spermatophyta</taxon>
        <taxon>Magnoliopsida</taxon>
        <taxon>eudicotyledons</taxon>
        <taxon>Gunneridae</taxon>
        <taxon>Pentapetalae</taxon>
        <taxon>rosids</taxon>
        <taxon>fabids</taxon>
        <taxon>Fabales</taxon>
        <taxon>Fabaceae</taxon>
        <taxon>Papilionoideae</taxon>
        <taxon>50 kb inversion clade</taxon>
        <taxon>NPAAA clade</taxon>
        <taxon>Hologalegina</taxon>
        <taxon>IRL clade</taxon>
        <taxon>Trifolieae</taxon>
        <taxon>Trifolium</taxon>
    </lineage>
</organism>
<sequence>MSDGEVSASGGERSI</sequence>
<dbReference type="Proteomes" id="UP000265520">
    <property type="component" value="Unassembled WGS sequence"/>
</dbReference>
<proteinExistence type="predicted"/>
<protein>
    <submittedName>
        <fullName evidence="1">Uncharacterized protein</fullName>
    </submittedName>
</protein>
<comment type="caution">
    <text evidence="1">The sequence shown here is derived from an EMBL/GenBank/DDBJ whole genome shotgun (WGS) entry which is preliminary data.</text>
</comment>
<evidence type="ECO:0000313" key="1">
    <source>
        <dbReference type="EMBL" id="MCI49898.1"/>
    </source>
</evidence>
<dbReference type="EMBL" id="LXQA010408387">
    <property type="protein sequence ID" value="MCI49898.1"/>
    <property type="molecule type" value="Genomic_DNA"/>
</dbReference>
<feature type="non-terminal residue" evidence="1">
    <location>
        <position position="15"/>
    </location>
</feature>
<reference evidence="1 2" key="1">
    <citation type="journal article" date="2018" name="Front. Plant Sci.">
        <title>Red Clover (Trifolium pratense) and Zigzag Clover (T. medium) - A Picture of Genomic Similarities and Differences.</title>
        <authorList>
            <person name="Dluhosova J."/>
            <person name="Istvanek J."/>
            <person name="Nedelnik J."/>
            <person name="Repkova J."/>
        </authorList>
    </citation>
    <scope>NUCLEOTIDE SEQUENCE [LARGE SCALE GENOMIC DNA]</scope>
    <source>
        <strain evidence="2">cv. 10/8</strain>
        <tissue evidence="1">Leaf</tissue>
    </source>
</reference>
<evidence type="ECO:0000313" key="2">
    <source>
        <dbReference type="Proteomes" id="UP000265520"/>
    </source>
</evidence>
<accession>A0A392SLX7</accession>
<keyword evidence="2" id="KW-1185">Reference proteome</keyword>
<name>A0A392SLX7_9FABA</name>